<comment type="caution">
    <text evidence="2">The sequence shown here is derived from an EMBL/GenBank/DDBJ whole genome shotgun (WGS) entry which is preliminary data.</text>
</comment>
<feature type="region of interest" description="Disordered" evidence="1">
    <location>
        <begin position="50"/>
        <end position="81"/>
    </location>
</feature>
<protein>
    <submittedName>
        <fullName evidence="2">Uncharacterized protein</fullName>
    </submittedName>
</protein>
<dbReference type="Proteomes" id="UP001352852">
    <property type="component" value="Unassembled WGS sequence"/>
</dbReference>
<feature type="compositionally biased region" description="Pro residues" evidence="1">
    <location>
        <begin position="57"/>
        <end position="73"/>
    </location>
</feature>
<gene>
    <name evidence="2" type="ORF">CHARACLAT_020027</name>
</gene>
<sequence length="81" mass="8998">MMVQNKTNTYVHTATSVTTIIKRQIRMCLQSIILQGFTFKDLQSWIPRSSAELRPSSAPPPPSPFSFTPPPVSDPKGGRLI</sequence>
<evidence type="ECO:0000256" key="1">
    <source>
        <dbReference type="SAM" id="MobiDB-lite"/>
    </source>
</evidence>
<evidence type="ECO:0000313" key="3">
    <source>
        <dbReference type="Proteomes" id="UP001352852"/>
    </source>
</evidence>
<reference evidence="2 3" key="1">
    <citation type="submission" date="2021-06" db="EMBL/GenBank/DDBJ databases">
        <authorList>
            <person name="Palmer J.M."/>
        </authorList>
    </citation>
    <scope>NUCLEOTIDE SEQUENCE [LARGE SCALE GENOMIC DNA]</scope>
    <source>
        <strain evidence="2 3">CL_MEX2019</strain>
        <tissue evidence="2">Muscle</tissue>
    </source>
</reference>
<dbReference type="EMBL" id="JAHUTJ010026451">
    <property type="protein sequence ID" value="MED6274795.1"/>
    <property type="molecule type" value="Genomic_DNA"/>
</dbReference>
<evidence type="ECO:0000313" key="2">
    <source>
        <dbReference type="EMBL" id="MED6274795.1"/>
    </source>
</evidence>
<name>A0ABU7DK97_9TELE</name>
<proteinExistence type="predicted"/>
<accession>A0ABU7DK97</accession>
<keyword evidence="3" id="KW-1185">Reference proteome</keyword>
<organism evidence="2 3">
    <name type="scientific">Characodon lateralis</name>
    <dbReference type="NCBI Taxonomy" id="208331"/>
    <lineage>
        <taxon>Eukaryota</taxon>
        <taxon>Metazoa</taxon>
        <taxon>Chordata</taxon>
        <taxon>Craniata</taxon>
        <taxon>Vertebrata</taxon>
        <taxon>Euteleostomi</taxon>
        <taxon>Actinopterygii</taxon>
        <taxon>Neopterygii</taxon>
        <taxon>Teleostei</taxon>
        <taxon>Neoteleostei</taxon>
        <taxon>Acanthomorphata</taxon>
        <taxon>Ovalentaria</taxon>
        <taxon>Atherinomorphae</taxon>
        <taxon>Cyprinodontiformes</taxon>
        <taxon>Goodeidae</taxon>
        <taxon>Characodon</taxon>
    </lineage>
</organism>